<evidence type="ECO:0000313" key="2">
    <source>
        <dbReference type="EMBL" id="RKK68182.1"/>
    </source>
</evidence>
<dbReference type="EMBL" id="MRCX01000197">
    <property type="protein sequence ID" value="RKK68182.1"/>
    <property type="molecule type" value="Genomic_DNA"/>
</dbReference>
<name>A0A420MJK6_FUSOX</name>
<feature type="region of interest" description="Disordered" evidence="1">
    <location>
        <begin position="1"/>
        <end position="49"/>
    </location>
</feature>
<evidence type="ECO:0000256" key="1">
    <source>
        <dbReference type="SAM" id="MobiDB-lite"/>
    </source>
</evidence>
<dbReference type="AlphaFoldDB" id="A0A420MJK6"/>
<evidence type="ECO:0000313" key="3">
    <source>
        <dbReference type="Proteomes" id="UP000285084"/>
    </source>
</evidence>
<comment type="caution">
    <text evidence="2">The sequence shown here is derived from an EMBL/GenBank/DDBJ whole genome shotgun (WGS) entry which is preliminary data.</text>
</comment>
<accession>A0A420MJK6</accession>
<proteinExistence type="predicted"/>
<organism evidence="2 3">
    <name type="scientific">Fusarium oxysporum</name>
    <name type="common">Fusarium vascular wilt</name>
    <dbReference type="NCBI Taxonomy" id="5507"/>
    <lineage>
        <taxon>Eukaryota</taxon>
        <taxon>Fungi</taxon>
        <taxon>Dikarya</taxon>
        <taxon>Ascomycota</taxon>
        <taxon>Pezizomycotina</taxon>
        <taxon>Sordariomycetes</taxon>
        <taxon>Hypocreomycetidae</taxon>
        <taxon>Hypocreales</taxon>
        <taxon>Nectriaceae</taxon>
        <taxon>Fusarium</taxon>
        <taxon>Fusarium oxysporum species complex</taxon>
    </lineage>
</organism>
<sequence length="49" mass="5528">MESDLRVPEFALAQPLMPGTTRQRPWGRGPKPRKVIASKRLPVDAEDTQ</sequence>
<reference evidence="2 3" key="1">
    <citation type="journal article" date="2018" name="Sci. Rep.">
        <title>Characterisation of pathogen-specific regions and novel effector candidates in Fusarium oxysporum f. sp. cepae.</title>
        <authorList>
            <person name="Armitage A.D."/>
            <person name="Taylor A."/>
            <person name="Sobczyk M.K."/>
            <person name="Baxter L."/>
            <person name="Greenfield B.P."/>
            <person name="Bates H.J."/>
            <person name="Wilson F."/>
            <person name="Jackson A.C."/>
            <person name="Ott S."/>
            <person name="Harrison R.J."/>
            <person name="Clarkson J.P."/>
        </authorList>
    </citation>
    <scope>NUCLEOTIDE SEQUENCE [LARGE SCALE GENOMIC DNA]</scope>
    <source>
        <strain evidence="2 3">Fo_A13</strain>
    </source>
</reference>
<protein>
    <submittedName>
        <fullName evidence="2">Uncharacterized protein</fullName>
    </submittedName>
</protein>
<dbReference type="Proteomes" id="UP000285084">
    <property type="component" value="Unassembled WGS sequence"/>
</dbReference>
<gene>
    <name evidence="2" type="ORF">BFJ69_g13842</name>
</gene>